<evidence type="ECO:0008006" key="11">
    <source>
        <dbReference type="Google" id="ProtNLM"/>
    </source>
</evidence>
<feature type="transmembrane region" description="Helical" evidence="8">
    <location>
        <begin position="390"/>
        <end position="412"/>
    </location>
</feature>
<reference evidence="9 10" key="1">
    <citation type="submission" date="2017-09" db="EMBL/GenBank/DDBJ databases">
        <title>Depth-based differentiation of microbial function through sediment-hosted aquifers and enrichment of novel symbionts in the deep terrestrial subsurface.</title>
        <authorList>
            <person name="Probst A.J."/>
            <person name="Ladd B."/>
            <person name="Jarett J.K."/>
            <person name="Geller-Mcgrath D.E."/>
            <person name="Sieber C.M."/>
            <person name="Emerson J.B."/>
            <person name="Anantharaman K."/>
            <person name="Thomas B.C."/>
            <person name="Malmstrom R."/>
            <person name="Stieglmeier M."/>
            <person name="Klingl A."/>
            <person name="Woyke T."/>
            <person name="Ryan C.M."/>
            <person name="Banfield J.F."/>
        </authorList>
    </citation>
    <scope>NUCLEOTIDE SEQUENCE [LARGE SCALE GENOMIC DNA]</scope>
    <source>
        <strain evidence="9">CG22_combo_CG10-13_8_21_14_all_33_16</strain>
    </source>
</reference>
<evidence type="ECO:0000256" key="7">
    <source>
        <dbReference type="ARBA" id="ARBA00023136"/>
    </source>
</evidence>
<dbReference type="GO" id="GO:0015648">
    <property type="term" value="F:lipid-linked peptidoglycan transporter activity"/>
    <property type="evidence" value="ECO:0007669"/>
    <property type="project" value="TreeGrafter"/>
</dbReference>
<dbReference type="GO" id="GO:0034204">
    <property type="term" value="P:lipid translocation"/>
    <property type="evidence" value="ECO:0007669"/>
    <property type="project" value="TreeGrafter"/>
</dbReference>
<protein>
    <recommendedName>
        <fullName evidence="11">Murein biosynthesis integral membrane protein MurJ</fullName>
    </recommendedName>
</protein>
<evidence type="ECO:0000256" key="1">
    <source>
        <dbReference type="ARBA" id="ARBA00004651"/>
    </source>
</evidence>
<name>A0A2H0C453_9BACT</name>
<dbReference type="GO" id="GO:0009252">
    <property type="term" value="P:peptidoglycan biosynthetic process"/>
    <property type="evidence" value="ECO:0007669"/>
    <property type="project" value="UniProtKB-KW"/>
</dbReference>
<dbReference type="EMBL" id="PCTD01000047">
    <property type="protein sequence ID" value="PIP64694.1"/>
    <property type="molecule type" value="Genomic_DNA"/>
</dbReference>
<dbReference type="GO" id="GO:0008360">
    <property type="term" value="P:regulation of cell shape"/>
    <property type="evidence" value="ECO:0007669"/>
    <property type="project" value="UniProtKB-KW"/>
</dbReference>
<gene>
    <name evidence="9" type="ORF">COW96_01120</name>
</gene>
<feature type="transmembrane region" description="Helical" evidence="8">
    <location>
        <begin position="185"/>
        <end position="206"/>
    </location>
</feature>
<keyword evidence="6 8" id="KW-1133">Transmembrane helix</keyword>
<feature type="transmembrane region" description="Helical" evidence="8">
    <location>
        <begin position="227"/>
        <end position="249"/>
    </location>
</feature>
<feature type="transmembrane region" description="Helical" evidence="8">
    <location>
        <begin position="319"/>
        <end position="344"/>
    </location>
</feature>
<feature type="transmembrane region" description="Helical" evidence="8">
    <location>
        <begin position="356"/>
        <end position="378"/>
    </location>
</feature>
<proteinExistence type="predicted"/>
<dbReference type="PANTHER" id="PTHR47019">
    <property type="entry name" value="LIPID II FLIPPASE MURJ"/>
    <property type="match status" value="1"/>
</dbReference>
<comment type="subcellular location">
    <subcellularLocation>
        <location evidence="1">Cell membrane</location>
        <topology evidence="1">Multi-pass membrane protein</topology>
    </subcellularLocation>
</comment>
<keyword evidence="2" id="KW-1003">Cell membrane</keyword>
<evidence type="ECO:0000256" key="5">
    <source>
        <dbReference type="ARBA" id="ARBA00022984"/>
    </source>
</evidence>
<keyword evidence="3 8" id="KW-0812">Transmembrane</keyword>
<dbReference type="GO" id="GO:0005886">
    <property type="term" value="C:plasma membrane"/>
    <property type="evidence" value="ECO:0007669"/>
    <property type="project" value="UniProtKB-SubCell"/>
</dbReference>
<accession>A0A2H0C453</accession>
<keyword evidence="5" id="KW-0573">Peptidoglycan synthesis</keyword>
<comment type="caution">
    <text evidence="9">The sequence shown here is derived from an EMBL/GenBank/DDBJ whole genome shotgun (WGS) entry which is preliminary data.</text>
</comment>
<feature type="transmembrane region" description="Helical" evidence="8">
    <location>
        <begin position="134"/>
        <end position="154"/>
    </location>
</feature>
<dbReference type="AlphaFoldDB" id="A0A2H0C453"/>
<evidence type="ECO:0000313" key="10">
    <source>
        <dbReference type="Proteomes" id="UP000230802"/>
    </source>
</evidence>
<feature type="transmembrane region" description="Helical" evidence="8">
    <location>
        <begin position="269"/>
        <end position="298"/>
    </location>
</feature>
<keyword evidence="4" id="KW-0133">Cell shape</keyword>
<sequence length="425" mass="46966">KSSIIIHMFSKSIFVSIIFIFNALIQLMSQIAITRIFGAKLDLDIFLAAVAIPTLIVSTVYATLNDAFLPIYGQKKVKDPKNATTYLFQTLTNLVGLSFLIALIMNFLSLPISKALYASRGGEFVSAVAVQMNYMFYSMPLAIVATILGVHYYSKKKFYRFPFAQLVGNATNLLMIILLQPLIGIWSMVFAFVANLFFQITILFPLKKLSLPNNYSLISNNFYLLTPNLSSLLKLLFSWFPLILAYSAFRSETVFVRAFASSLPTGYMVYLNLILKMFTLTTGVATIGLQVLLLPHLVEYFADVRHHPKAILLVNQSKLIALIVSTIIAFITMLIAPILINLLFVGGKFSTQDAKITISMLPLFVIPAIAWGSYGVFFQPILALKKSFHLAVVCTLSLGLGWLVGAVIKSLAGPLAGISVGLIVW</sequence>
<dbReference type="Pfam" id="PF03023">
    <property type="entry name" value="MurJ"/>
    <property type="match status" value="1"/>
</dbReference>
<dbReference type="InterPro" id="IPR004268">
    <property type="entry name" value="MurJ"/>
</dbReference>
<evidence type="ECO:0000256" key="6">
    <source>
        <dbReference type="ARBA" id="ARBA00022989"/>
    </source>
</evidence>
<feature type="non-terminal residue" evidence="9">
    <location>
        <position position="1"/>
    </location>
</feature>
<dbReference type="InterPro" id="IPR051050">
    <property type="entry name" value="Lipid_II_flippase_MurJ/MviN"/>
</dbReference>
<feature type="transmembrane region" description="Helical" evidence="8">
    <location>
        <begin position="45"/>
        <end position="64"/>
    </location>
</feature>
<evidence type="ECO:0000256" key="2">
    <source>
        <dbReference type="ARBA" id="ARBA00022475"/>
    </source>
</evidence>
<feature type="transmembrane region" description="Helical" evidence="8">
    <location>
        <begin position="85"/>
        <end position="108"/>
    </location>
</feature>
<evidence type="ECO:0000313" key="9">
    <source>
        <dbReference type="EMBL" id="PIP64694.1"/>
    </source>
</evidence>
<evidence type="ECO:0000256" key="8">
    <source>
        <dbReference type="SAM" id="Phobius"/>
    </source>
</evidence>
<keyword evidence="7 8" id="KW-0472">Membrane</keyword>
<dbReference type="Proteomes" id="UP000230802">
    <property type="component" value="Unassembled WGS sequence"/>
</dbReference>
<evidence type="ECO:0000256" key="3">
    <source>
        <dbReference type="ARBA" id="ARBA00022692"/>
    </source>
</evidence>
<feature type="transmembrane region" description="Helical" evidence="8">
    <location>
        <begin position="12"/>
        <end position="33"/>
    </location>
</feature>
<feature type="non-terminal residue" evidence="9">
    <location>
        <position position="425"/>
    </location>
</feature>
<organism evidence="9 10">
    <name type="scientific">Candidatus Roizmanbacteria bacterium CG22_combo_CG10-13_8_21_14_all_33_16</name>
    <dbReference type="NCBI Taxonomy" id="1974859"/>
    <lineage>
        <taxon>Bacteria</taxon>
        <taxon>Candidatus Roizmaniibacteriota</taxon>
    </lineage>
</organism>
<evidence type="ECO:0000256" key="4">
    <source>
        <dbReference type="ARBA" id="ARBA00022960"/>
    </source>
</evidence>
<dbReference type="PANTHER" id="PTHR47019:SF1">
    <property type="entry name" value="LIPID II FLIPPASE MURJ"/>
    <property type="match status" value="1"/>
</dbReference>